<protein>
    <submittedName>
        <fullName evidence="1">Uncharacterized protein</fullName>
    </submittedName>
</protein>
<proteinExistence type="predicted"/>
<dbReference type="Proteomes" id="UP001186974">
    <property type="component" value="Unassembled WGS sequence"/>
</dbReference>
<name>A0ACC3DYJ8_9PEZI</name>
<dbReference type="EMBL" id="JAWDJW010000049">
    <property type="protein sequence ID" value="KAK3081856.1"/>
    <property type="molecule type" value="Genomic_DNA"/>
</dbReference>
<evidence type="ECO:0000313" key="2">
    <source>
        <dbReference type="Proteomes" id="UP001186974"/>
    </source>
</evidence>
<sequence length="100" mass="11297">MIALYIPHRRAKRAGALANFQTPYQRYGPAKLMVALFWQLDVIGIILLIAVFALILVPFTIAGGRNPKLGREQSLPDAEETGYGKGEKTVKEKKPWWQIF</sequence>
<comment type="caution">
    <text evidence="1">The sequence shown here is derived from an EMBL/GenBank/DDBJ whole genome shotgun (WGS) entry which is preliminary data.</text>
</comment>
<keyword evidence="2" id="KW-1185">Reference proteome</keyword>
<accession>A0ACC3DYJ8</accession>
<gene>
    <name evidence="1" type="ORF">LTS18_014973</name>
</gene>
<evidence type="ECO:0000313" key="1">
    <source>
        <dbReference type="EMBL" id="KAK3081856.1"/>
    </source>
</evidence>
<organism evidence="1 2">
    <name type="scientific">Coniosporium uncinatum</name>
    <dbReference type="NCBI Taxonomy" id="93489"/>
    <lineage>
        <taxon>Eukaryota</taxon>
        <taxon>Fungi</taxon>
        <taxon>Dikarya</taxon>
        <taxon>Ascomycota</taxon>
        <taxon>Pezizomycotina</taxon>
        <taxon>Dothideomycetes</taxon>
        <taxon>Dothideomycetes incertae sedis</taxon>
        <taxon>Coniosporium</taxon>
    </lineage>
</organism>
<reference evidence="1" key="1">
    <citation type="submission" date="2024-09" db="EMBL/GenBank/DDBJ databases">
        <title>Black Yeasts Isolated from many extreme environments.</title>
        <authorList>
            <person name="Coleine C."/>
            <person name="Stajich J.E."/>
            <person name="Selbmann L."/>
        </authorList>
    </citation>
    <scope>NUCLEOTIDE SEQUENCE</scope>
    <source>
        <strain evidence="1">CCFEE 5737</strain>
    </source>
</reference>